<dbReference type="Proteomes" id="UP000050741">
    <property type="component" value="Unassembled WGS sequence"/>
</dbReference>
<dbReference type="PANTHER" id="PTHR23021">
    <property type="entry name" value="SERPENTINE RECEPTOR, CLASS T"/>
    <property type="match status" value="1"/>
</dbReference>
<sequence>MLLFFSALQTLNSSSDLPNSWRRRTTTTSERKKSAEELGVPECKSNFDCVTSGVCVKDRTGRGRCFCSSSCPLMVPVQCENNHFSCESMGDSYMSKYDMRNPLCYHKRCICPPQFDPQFVLPPAPGFNARLPTKCDKRELRVVFAATPSNSYYNNVHDFHNYVVVTVIMGTYLVFSCLLMMKIYKFKSSSQQSYSQKMIFIQVVLISSINAFASGIYVYMQYTTISKPLIVIAQLSWLFAHGIPSLIYLGLNKTIRKDCASMTLGLISRVSGKSTMLSSSRALTTTNVRAFGRGHTSVSTRHASRVAPTISTMPNVAQQNDEQKF</sequence>
<feature type="transmembrane region" description="Helical" evidence="1">
    <location>
        <begin position="159"/>
        <end position="179"/>
    </location>
</feature>
<reference evidence="2" key="2">
    <citation type="submission" date="2014-05" db="EMBL/GenBank/DDBJ databases">
        <title>The genome and life-stage specific transcriptomes of Globodera pallida elucidate key aspects of plant parasitism by a cyst nematode.</title>
        <authorList>
            <person name="Cotton J.A."/>
            <person name="Lilley C.J."/>
            <person name="Jones L.M."/>
            <person name="Kikuchi T."/>
            <person name="Reid A.J."/>
            <person name="Thorpe P."/>
            <person name="Tsai I.J."/>
            <person name="Beasley H."/>
            <person name="Blok V."/>
            <person name="Cock P.J.A."/>
            <person name="Van den Akker S.E."/>
            <person name="Holroyd N."/>
            <person name="Hunt M."/>
            <person name="Mantelin S."/>
            <person name="Naghra H."/>
            <person name="Pain A."/>
            <person name="Palomares-Rius J.E."/>
            <person name="Zarowiecki M."/>
            <person name="Berriman M."/>
            <person name="Jones J.T."/>
            <person name="Urwin P.E."/>
        </authorList>
    </citation>
    <scope>NUCLEOTIDE SEQUENCE [LARGE SCALE GENOMIC DNA]</scope>
    <source>
        <strain evidence="2">Lindley</strain>
    </source>
</reference>
<dbReference type="Pfam" id="PF10321">
    <property type="entry name" value="7TM_GPCR_Srt"/>
    <property type="match status" value="1"/>
</dbReference>
<evidence type="ECO:0000313" key="3">
    <source>
        <dbReference type="WBParaSite" id="GPLIN_001365200"/>
    </source>
</evidence>
<reference evidence="3" key="3">
    <citation type="submission" date="2016-06" db="UniProtKB">
        <authorList>
            <consortium name="WormBaseParasite"/>
        </authorList>
    </citation>
    <scope>IDENTIFICATION</scope>
</reference>
<keyword evidence="2" id="KW-1185">Reference proteome</keyword>
<keyword evidence="1" id="KW-1133">Transmembrane helix</keyword>
<protein>
    <submittedName>
        <fullName evidence="3">G protein-coupled receptor</fullName>
    </submittedName>
</protein>
<name>A0A183CL96_GLOPA</name>
<reference evidence="2" key="1">
    <citation type="submission" date="2013-12" db="EMBL/GenBank/DDBJ databases">
        <authorList>
            <person name="Aslett M."/>
        </authorList>
    </citation>
    <scope>NUCLEOTIDE SEQUENCE [LARGE SCALE GENOMIC DNA]</scope>
    <source>
        <strain evidence="2">Lindley</strain>
    </source>
</reference>
<feature type="transmembrane region" description="Helical" evidence="1">
    <location>
        <begin position="199"/>
        <end position="219"/>
    </location>
</feature>
<evidence type="ECO:0000256" key="1">
    <source>
        <dbReference type="SAM" id="Phobius"/>
    </source>
</evidence>
<proteinExistence type="predicted"/>
<keyword evidence="1" id="KW-0472">Membrane</keyword>
<dbReference type="WBParaSite" id="GPLIN_001365200">
    <property type="protein sequence ID" value="GPLIN_001365200"/>
    <property type="gene ID" value="GPLIN_001365200"/>
</dbReference>
<dbReference type="AlphaFoldDB" id="A0A183CL96"/>
<dbReference type="PANTHER" id="PTHR23021:SF11">
    <property type="entry name" value="SERPENTINE RECEPTOR, CLASS T"/>
    <property type="match status" value="1"/>
</dbReference>
<accession>A0A183CL96</accession>
<dbReference type="InterPro" id="IPR019425">
    <property type="entry name" value="7TM_GPCR_serpentine_rcpt_Srt"/>
</dbReference>
<feature type="transmembrane region" description="Helical" evidence="1">
    <location>
        <begin position="231"/>
        <end position="251"/>
    </location>
</feature>
<organism evidence="2 3">
    <name type="scientific">Globodera pallida</name>
    <name type="common">Potato cyst nematode worm</name>
    <name type="synonym">Heterodera pallida</name>
    <dbReference type="NCBI Taxonomy" id="36090"/>
    <lineage>
        <taxon>Eukaryota</taxon>
        <taxon>Metazoa</taxon>
        <taxon>Ecdysozoa</taxon>
        <taxon>Nematoda</taxon>
        <taxon>Chromadorea</taxon>
        <taxon>Rhabditida</taxon>
        <taxon>Tylenchina</taxon>
        <taxon>Tylenchomorpha</taxon>
        <taxon>Tylenchoidea</taxon>
        <taxon>Heteroderidae</taxon>
        <taxon>Heteroderinae</taxon>
        <taxon>Globodera</taxon>
    </lineage>
</organism>
<keyword evidence="1" id="KW-0812">Transmembrane</keyword>
<evidence type="ECO:0000313" key="2">
    <source>
        <dbReference type="Proteomes" id="UP000050741"/>
    </source>
</evidence>